<keyword evidence="6 9" id="KW-0812">Transmembrane</keyword>
<reference evidence="11" key="1">
    <citation type="submission" date="2022-01" db="EMBL/GenBank/DDBJ databases">
        <title>Novel bile acid biosynthetic pathways are enriched in the microbiome of centenarians.</title>
        <authorList>
            <person name="Sato Y."/>
            <person name="Atarashi K."/>
            <person name="Plichta R.D."/>
            <person name="Arai Y."/>
            <person name="Sasajima S."/>
            <person name="Kearney M.S."/>
            <person name="Suda W."/>
            <person name="Takeshita K."/>
            <person name="Sasaki T."/>
            <person name="Okamoto S."/>
            <person name="Skelly N.A."/>
            <person name="Okamura Y."/>
            <person name="Vlamakis H."/>
            <person name="Li Y."/>
            <person name="Tanoue T."/>
            <person name="Takei H."/>
            <person name="Nittono H."/>
            <person name="Narushima S."/>
            <person name="Irie J."/>
            <person name="Itoh H."/>
            <person name="Moriya K."/>
            <person name="Sugiura Y."/>
            <person name="Suematsu M."/>
            <person name="Moritoki N."/>
            <person name="Shibata S."/>
            <person name="Littman R.D."/>
            <person name="Fischbach A.M."/>
            <person name="Uwamino Y."/>
            <person name="Inoue T."/>
            <person name="Honda A."/>
            <person name="Hattori M."/>
            <person name="Murai T."/>
            <person name="Xavier J.R."/>
            <person name="Hirose N."/>
            <person name="Honda K."/>
        </authorList>
    </citation>
    <scope>NUCLEOTIDE SEQUENCE</scope>
    <source>
        <strain evidence="11">CE91-St16</strain>
    </source>
</reference>
<name>A0AA37KR38_9BACT</name>
<protein>
    <submittedName>
        <fullName evidence="11">Multidrug efflux RND transporter permease subunit</fullName>
    </submittedName>
</protein>
<feature type="transmembrane region" description="Helical" evidence="9">
    <location>
        <begin position="996"/>
        <end position="1023"/>
    </location>
</feature>
<evidence type="ECO:0000256" key="9">
    <source>
        <dbReference type="SAM" id="Phobius"/>
    </source>
</evidence>
<proteinExistence type="inferred from homology"/>
<dbReference type="Gene3D" id="3.30.70.1430">
    <property type="entry name" value="Multidrug efflux transporter AcrB pore domain"/>
    <property type="match status" value="2"/>
</dbReference>
<dbReference type="Gene3D" id="3.30.70.1320">
    <property type="entry name" value="Multidrug efflux transporter AcrB pore domain like"/>
    <property type="match status" value="1"/>
</dbReference>
<evidence type="ECO:0000256" key="1">
    <source>
        <dbReference type="ARBA" id="ARBA00004429"/>
    </source>
</evidence>
<feature type="transmembrane region" description="Helical" evidence="9">
    <location>
        <begin position="919"/>
        <end position="942"/>
    </location>
</feature>
<comment type="caution">
    <text evidence="11">The sequence shown here is derived from an EMBL/GenBank/DDBJ whole genome shotgun (WGS) entry which is preliminary data.</text>
</comment>
<evidence type="ECO:0000256" key="7">
    <source>
        <dbReference type="ARBA" id="ARBA00022989"/>
    </source>
</evidence>
<dbReference type="InterPro" id="IPR027463">
    <property type="entry name" value="AcrB_DN_DC_subdom"/>
</dbReference>
<evidence type="ECO:0000256" key="6">
    <source>
        <dbReference type="ARBA" id="ARBA00022692"/>
    </source>
</evidence>
<keyword evidence="8 9" id="KW-0472">Membrane</keyword>
<evidence type="ECO:0000256" key="8">
    <source>
        <dbReference type="ARBA" id="ARBA00023136"/>
    </source>
</evidence>
<accession>A0AA37KR38</accession>
<keyword evidence="3" id="KW-0813">Transport</keyword>
<keyword evidence="7 9" id="KW-1133">Transmembrane helix</keyword>
<dbReference type="PANTHER" id="PTHR32063">
    <property type="match status" value="1"/>
</dbReference>
<dbReference type="AlphaFoldDB" id="A0AA37KR38"/>
<feature type="transmembrane region" description="Helical" evidence="9">
    <location>
        <begin position="367"/>
        <end position="387"/>
    </location>
</feature>
<evidence type="ECO:0000313" key="11">
    <source>
        <dbReference type="EMBL" id="GKI20496.1"/>
    </source>
</evidence>
<feature type="domain" description="SSD" evidence="10">
    <location>
        <begin position="370"/>
        <end position="496"/>
    </location>
</feature>
<dbReference type="Gene3D" id="3.30.70.1440">
    <property type="entry name" value="Multidrug efflux transporter AcrB pore domain"/>
    <property type="match status" value="1"/>
</dbReference>
<evidence type="ECO:0000256" key="5">
    <source>
        <dbReference type="ARBA" id="ARBA00022519"/>
    </source>
</evidence>
<dbReference type="FunFam" id="3.30.70.1430:FF:000001">
    <property type="entry name" value="Efflux pump membrane transporter"/>
    <property type="match status" value="1"/>
</dbReference>
<comment type="subcellular location">
    <subcellularLocation>
        <location evidence="1">Cell inner membrane</location>
        <topology evidence="1">Multi-pass membrane protein</topology>
    </subcellularLocation>
</comment>
<keyword evidence="4" id="KW-1003">Cell membrane</keyword>
<dbReference type="InterPro" id="IPR004764">
    <property type="entry name" value="MdtF-like"/>
</dbReference>
<dbReference type="InterPro" id="IPR000731">
    <property type="entry name" value="SSD"/>
</dbReference>
<dbReference type="EMBL" id="BQOL01000003">
    <property type="protein sequence ID" value="GKI20496.1"/>
    <property type="molecule type" value="Genomic_DNA"/>
</dbReference>
<dbReference type="SUPFAM" id="SSF82866">
    <property type="entry name" value="Multidrug efflux transporter AcrB transmembrane domain"/>
    <property type="match status" value="2"/>
</dbReference>
<sequence length="1031" mass="112310">MKADFFIDRPVFSTVLSIIIVIVGGIGLALLPVDQYPQIVPPVVRISASYPGADAQTVTQAVATPIEQELNGTPGMIYMESSSSNSGGFSATVTFDISTDPDLAAVDIQNRLKKAEARLPAEVVQNGISVEKQAASKLMTITLLSSDPKFDEIYLSNYATLNVLDMLRRVPGVGSVSNVGSRYYAMQIWVMPDKLADLGLTVKDLQNALKDQNRESAAGVLGQAPMNGIDVTIPITAQGRLSSVSEFEDIVVRANPDGSIIRLKDVARISLEASSYSTESGINGGNAAVLNINMLPGANAMEVAGSVKKVMEEIRANFPEGISYEIPFDMTTYISESIHHVYRTLFEALLLVILVVFLSLQSWRATLIPIVAVPISLIGTFGVMLVFGFSLNMLTLLGLILAIGIVVDDAIVVVENVDRIMNEEHLSPYEATKKAMGSLSGALIAMSLVLCAVFVPVSFLAGITGQLYRQFTITIAVSVIISTVVALTLSPVMCSLFLKPESGEKKNRFFRRINLGLATGNRFYGRMIRGALKHSRRMLAAFGIVLVGIWLMNRLVPQSFMPQEDQGYFTVELELPEGATIERTREVTDRAVEFLMNDPDVEYVLNVTGSSPRVGTNQARSQLTVILKPWGDRDSDGLSEVMQRVRAEMSRYPESRVYLSRPAVIPGLGNSGGFEMVLEARGNTTYAELQRAVDTLMHYAAQRPEFTGLSSSMQGDIPQLYFDVDRDKAQLLGVSMSDIFSTMKAFTGSIYVNDFNMFNRIYRVYIQAEAPYRAQRDNLNLFFVRGAGGVMIPITALGTTHYTTGAGNIKRFNMFNSATISGEAAHGYSSGQAMSVLESIVRKHFPASVGVEWSGLSYQEKHVGEQTGLVLALAFLFVFLFLAAQYESWSVPVAVILSLPVAGIGAYLGIWICGLENNIYFQIGLVMLVGLVAKNAILIVEFAKEEIEKGRDAVSAALTAAHLRFRPIVMTSLAFILGLLPLVFASGPGSASRQGIGTGVFFGMLVAITVGIVFVPFFFVWIYRIKAKLKR</sequence>
<dbReference type="SUPFAM" id="SSF82693">
    <property type="entry name" value="Multidrug efflux transporter AcrB pore domain, PN1, PN2, PC1 and PC2 subdomains"/>
    <property type="match status" value="4"/>
</dbReference>
<dbReference type="PANTHER" id="PTHR32063:SF13">
    <property type="entry name" value="MULTIDRUG EFFLUX PUMP SUBUNIT ACRB-RELATED"/>
    <property type="match status" value="1"/>
</dbReference>
<comment type="similarity">
    <text evidence="2">Belongs to the resistance-nodulation-cell division (RND) (TC 2.A.6) family.</text>
</comment>
<dbReference type="GO" id="GO:0009636">
    <property type="term" value="P:response to toxic substance"/>
    <property type="evidence" value="ECO:0007669"/>
    <property type="project" value="UniProtKB-ARBA"/>
</dbReference>
<dbReference type="GO" id="GO:0005886">
    <property type="term" value="C:plasma membrane"/>
    <property type="evidence" value="ECO:0007669"/>
    <property type="project" value="UniProtKB-SubCell"/>
</dbReference>
<dbReference type="GO" id="GO:0042910">
    <property type="term" value="F:xenobiotic transmembrane transporter activity"/>
    <property type="evidence" value="ECO:0007669"/>
    <property type="project" value="TreeGrafter"/>
</dbReference>
<gene>
    <name evidence="11" type="ORF">CE91St16_34040</name>
</gene>
<organism evidence="11 12">
    <name type="scientific">Alistipes finegoldii</name>
    <dbReference type="NCBI Taxonomy" id="214856"/>
    <lineage>
        <taxon>Bacteria</taxon>
        <taxon>Pseudomonadati</taxon>
        <taxon>Bacteroidota</taxon>
        <taxon>Bacteroidia</taxon>
        <taxon>Bacteroidales</taxon>
        <taxon>Rikenellaceae</taxon>
        <taxon>Alistipes</taxon>
    </lineage>
</organism>
<dbReference type="SUPFAM" id="SSF82714">
    <property type="entry name" value="Multidrug efflux transporter AcrB TolC docking domain, DN and DC subdomains"/>
    <property type="match status" value="2"/>
</dbReference>
<dbReference type="Gene3D" id="3.30.2090.10">
    <property type="entry name" value="Multidrug efflux transporter AcrB TolC docking domain, DN and DC subdomains"/>
    <property type="match status" value="2"/>
</dbReference>
<dbReference type="InterPro" id="IPR001036">
    <property type="entry name" value="Acrflvin-R"/>
</dbReference>
<feature type="transmembrane region" description="Helical" evidence="9">
    <location>
        <begin position="891"/>
        <end position="913"/>
    </location>
</feature>
<dbReference type="NCBIfam" id="TIGR00915">
    <property type="entry name" value="2A0602"/>
    <property type="match status" value="1"/>
</dbReference>
<feature type="transmembrane region" description="Helical" evidence="9">
    <location>
        <begin position="12"/>
        <end position="33"/>
    </location>
</feature>
<feature type="transmembrane region" description="Helical" evidence="9">
    <location>
        <begin position="867"/>
        <end position="884"/>
    </location>
</feature>
<evidence type="ECO:0000256" key="4">
    <source>
        <dbReference type="ARBA" id="ARBA00022475"/>
    </source>
</evidence>
<keyword evidence="5" id="KW-0997">Cell inner membrane</keyword>
<feature type="transmembrane region" description="Helical" evidence="9">
    <location>
        <begin position="435"/>
        <end position="461"/>
    </location>
</feature>
<dbReference type="RefSeq" id="WP_009596862.1">
    <property type="nucleotide sequence ID" value="NZ_AP025581.1"/>
</dbReference>
<evidence type="ECO:0000313" key="12">
    <source>
        <dbReference type="Proteomes" id="UP001055105"/>
    </source>
</evidence>
<dbReference type="PROSITE" id="PS50156">
    <property type="entry name" value="SSD"/>
    <property type="match status" value="1"/>
</dbReference>
<dbReference type="FunFam" id="1.20.1640.10:FF:000001">
    <property type="entry name" value="Efflux pump membrane transporter"/>
    <property type="match status" value="1"/>
</dbReference>
<evidence type="ECO:0000256" key="2">
    <source>
        <dbReference type="ARBA" id="ARBA00010942"/>
    </source>
</evidence>
<evidence type="ECO:0000256" key="3">
    <source>
        <dbReference type="ARBA" id="ARBA00022448"/>
    </source>
</evidence>
<dbReference type="Gene3D" id="1.20.1640.10">
    <property type="entry name" value="Multidrug efflux transporter AcrB transmembrane domain"/>
    <property type="match status" value="2"/>
</dbReference>
<feature type="transmembrane region" description="Helical" evidence="9">
    <location>
        <begin position="473"/>
        <end position="498"/>
    </location>
</feature>
<dbReference type="Proteomes" id="UP001055105">
    <property type="component" value="Unassembled WGS sequence"/>
</dbReference>
<feature type="transmembrane region" description="Helical" evidence="9">
    <location>
        <begin position="963"/>
        <end position="984"/>
    </location>
</feature>
<dbReference type="GO" id="GO:0015562">
    <property type="term" value="F:efflux transmembrane transporter activity"/>
    <property type="evidence" value="ECO:0007669"/>
    <property type="project" value="InterPro"/>
</dbReference>
<feature type="transmembrane region" description="Helical" evidence="9">
    <location>
        <begin position="393"/>
        <end position="414"/>
    </location>
</feature>
<dbReference type="NCBIfam" id="NF000282">
    <property type="entry name" value="RND_permease_1"/>
    <property type="match status" value="1"/>
</dbReference>
<dbReference type="Pfam" id="PF00873">
    <property type="entry name" value="ACR_tran"/>
    <property type="match status" value="1"/>
</dbReference>
<dbReference type="PRINTS" id="PR00702">
    <property type="entry name" value="ACRIFLAVINRP"/>
</dbReference>
<evidence type="ECO:0000259" key="10">
    <source>
        <dbReference type="PROSITE" id="PS50156"/>
    </source>
</evidence>
<feature type="transmembrane region" description="Helical" evidence="9">
    <location>
        <begin position="341"/>
        <end position="360"/>
    </location>
</feature>